<evidence type="ECO:0000259" key="2">
    <source>
        <dbReference type="Pfam" id="PF05670"/>
    </source>
</evidence>
<feature type="coiled-coil region" evidence="1">
    <location>
        <begin position="368"/>
        <end position="402"/>
    </location>
</feature>
<dbReference type="GO" id="GO:0072344">
    <property type="term" value="P:rescue of stalled ribosome"/>
    <property type="evidence" value="ECO:0007669"/>
    <property type="project" value="TreeGrafter"/>
</dbReference>
<dbReference type="PANTHER" id="PTHR15239:SF6">
    <property type="entry name" value="RIBOSOME QUALITY CONTROL COMPLEX SUBUNIT NEMF"/>
    <property type="match status" value="1"/>
</dbReference>
<dbReference type="Proteomes" id="UP000266389">
    <property type="component" value="Unassembled WGS sequence"/>
</dbReference>
<dbReference type="PANTHER" id="PTHR15239">
    <property type="entry name" value="NUCLEAR EXPORT MEDIATOR FACTOR NEMF"/>
    <property type="match status" value="1"/>
</dbReference>
<dbReference type="Pfam" id="PF05833">
    <property type="entry name" value="NFACT_N"/>
    <property type="match status" value="1"/>
</dbReference>
<dbReference type="AlphaFoldDB" id="A0A395M1C5"/>
<dbReference type="Pfam" id="PF05670">
    <property type="entry name" value="NFACT-R_1"/>
    <property type="match status" value="1"/>
</dbReference>
<dbReference type="GO" id="GO:1990112">
    <property type="term" value="C:RQC complex"/>
    <property type="evidence" value="ECO:0007669"/>
    <property type="project" value="TreeGrafter"/>
</dbReference>
<evidence type="ECO:0000256" key="1">
    <source>
        <dbReference type="SAM" id="Coils"/>
    </source>
</evidence>
<dbReference type="InterPro" id="IPR051608">
    <property type="entry name" value="RQC_Subunit_NEMF"/>
</dbReference>
<feature type="domain" description="NFACT RNA-binding" evidence="2">
    <location>
        <begin position="436"/>
        <end position="534"/>
    </location>
</feature>
<keyword evidence="1" id="KW-0175">Coiled coil</keyword>
<accession>A0A395M1C5</accession>
<feature type="coiled-coil region" evidence="1">
    <location>
        <begin position="275"/>
        <end position="313"/>
    </location>
</feature>
<evidence type="ECO:0000313" key="3">
    <source>
        <dbReference type="EMBL" id="RFM24609.1"/>
    </source>
</evidence>
<gene>
    <name evidence="3" type="ORF">D0433_04910</name>
</gene>
<dbReference type="Gene3D" id="2.30.310.10">
    <property type="entry name" value="ibrinogen binding protein from staphylococcus aureus domain"/>
    <property type="match status" value="1"/>
</dbReference>
<comment type="caution">
    <text evidence="3">The sequence shown here is derived from an EMBL/GenBank/DDBJ whole genome shotgun (WGS) entry which is preliminary data.</text>
</comment>
<dbReference type="GO" id="GO:0000049">
    <property type="term" value="F:tRNA binding"/>
    <property type="evidence" value="ECO:0007669"/>
    <property type="project" value="TreeGrafter"/>
</dbReference>
<dbReference type="GO" id="GO:0043023">
    <property type="term" value="F:ribosomal large subunit binding"/>
    <property type="evidence" value="ECO:0007669"/>
    <property type="project" value="TreeGrafter"/>
</dbReference>
<proteinExistence type="predicted"/>
<name>A0A395M1C5_9BACT</name>
<organism evidence="3 4">
    <name type="scientific">Candidatus Thermochlorobacter aerophilus</name>
    <dbReference type="NCBI Taxonomy" id="1868324"/>
    <lineage>
        <taxon>Bacteria</taxon>
        <taxon>Pseudomonadati</taxon>
        <taxon>Chlorobiota</taxon>
        <taxon>Chlorobiia</taxon>
        <taxon>Chlorobiales</taxon>
        <taxon>Candidatus Thermochlorobacteriaceae</taxon>
        <taxon>Candidatus Thermochlorobacter</taxon>
    </lineage>
</organism>
<sequence>MIRNYFSLYELVREMSERFTDGYLFECFSQEKDELRVSLFTKSKEGFTIVGRTSETRLALYYTEEVARRRRNTATLMTEANERQIKHIRISDFDRIIYFELEGDLQLVFQLFSANTNFLLIKKGIILEAFKKNEEHAGKAFAETATVPIVQTLERYVQQETLFEEAFAGLSEKELQKKLPQVLIGFDATLSREALFRAKEISANVTLKALHHAVSEIFYELISPEPKVYKGKSDKGEAAYWFSIIEERHRAFESVEAFESVNEAMKFYSFKLHQLEHFGKELKTLRSQLERLIEKTTAQLHALEAQAEKNRAEEYEQCGQLLMANLHRLEKGMNEITVENFFDGSSTVIALDSKKSPYQNAEMYFEKARKSRASAEVAKQRMKNAQENLTIQQRLLAELLEIKEQKTFERWRKANLAVLQKFLLVSKEEAEKQTLFRRFQLSPNVELWVGKNAKNNDVLTFKYARPNDLWLHARGVSGSHCILKSSKPPTKDELERAASIAAYYSSARSSELAPVICTPKKYVRKPKGAEVGAVIVEREEVLLVKPELCIEASEDES</sequence>
<reference evidence="3 4" key="1">
    <citation type="journal article" date="2011" name="ISME J.">
        <title>Community ecology of hot spring cyanobacterial mats: predominant populations and their functional potential.</title>
        <authorList>
            <person name="Klatt C.G."/>
            <person name="Wood J.M."/>
            <person name="Rusch D.B."/>
            <person name="Bateson M.M."/>
            <person name="Hamamura N."/>
            <person name="Heidelberg J.F."/>
            <person name="Grossman A.R."/>
            <person name="Bhaya D."/>
            <person name="Cohan F.M."/>
            <person name="Kuhl M."/>
            <person name="Bryant D.A."/>
            <person name="Ward D.M."/>
        </authorList>
    </citation>
    <scope>NUCLEOTIDE SEQUENCE [LARGE SCALE GENOMIC DNA]</scope>
    <source>
        <strain evidence="3">OS</strain>
    </source>
</reference>
<dbReference type="InterPro" id="IPR008532">
    <property type="entry name" value="NFACT_RNA-bd"/>
</dbReference>
<dbReference type="EMBL" id="PHFL01000038">
    <property type="protein sequence ID" value="RFM24609.1"/>
    <property type="molecule type" value="Genomic_DNA"/>
</dbReference>
<evidence type="ECO:0000313" key="4">
    <source>
        <dbReference type="Proteomes" id="UP000266389"/>
    </source>
</evidence>
<protein>
    <submittedName>
        <fullName evidence="3">DUF814 domain-containing protein</fullName>
    </submittedName>
</protein>